<protein>
    <submittedName>
        <fullName evidence="7">ABC-type transporter, integral membrane subunit</fullName>
    </submittedName>
</protein>
<gene>
    <name evidence="7" type="ordered locus">Clole_1010</name>
</gene>
<keyword evidence="5" id="KW-0813">Transport</keyword>
<dbReference type="eggNOG" id="COG4209">
    <property type="taxonomic scope" value="Bacteria"/>
</dbReference>
<name>F2JRD3_CELLD</name>
<evidence type="ECO:0000256" key="1">
    <source>
        <dbReference type="ARBA" id="ARBA00004141"/>
    </source>
</evidence>
<evidence type="ECO:0000259" key="6">
    <source>
        <dbReference type="PROSITE" id="PS50928"/>
    </source>
</evidence>
<dbReference type="GO" id="GO:0005886">
    <property type="term" value="C:plasma membrane"/>
    <property type="evidence" value="ECO:0007669"/>
    <property type="project" value="UniProtKB-SubCell"/>
</dbReference>
<dbReference type="AlphaFoldDB" id="F2JRD3"/>
<feature type="transmembrane region" description="Helical" evidence="5">
    <location>
        <begin position="100"/>
        <end position="121"/>
    </location>
</feature>
<evidence type="ECO:0000256" key="5">
    <source>
        <dbReference type="RuleBase" id="RU363032"/>
    </source>
</evidence>
<dbReference type="PANTHER" id="PTHR43496">
    <property type="entry name" value="PROTEIN LPLB"/>
    <property type="match status" value="1"/>
</dbReference>
<comment type="similarity">
    <text evidence="5">Belongs to the binding-protein-dependent transport system permease family.</text>
</comment>
<dbReference type="InterPro" id="IPR035906">
    <property type="entry name" value="MetI-like_sf"/>
</dbReference>
<dbReference type="KEGG" id="cle:Clole_1010"/>
<organism evidence="7 8">
    <name type="scientific">Cellulosilyticum lentocellum (strain ATCC 49066 / DSM 5427 / NCIMB 11756 / RHM5)</name>
    <name type="common">Clostridium lentocellum</name>
    <dbReference type="NCBI Taxonomy" id="642492"/>
    <lineage>
        <taxon>Bacteria</taxon>
        <taxon>Bacillati</taxon>
        <taxon>Bacillota</taxon>
        <taxon>Clostridia</taxon>
        <taxon>Lachnospirales</taxon>
        <taxon>Cellulosilyticaceae</taxon>
        <taxon>Cellulosilyticum</taxon>
    </lineage>
</organism>
<reference evidence="7 8" key="1">
    <citation type="journal article" date="2011" name="J. Bacteriol.">
        <title>Complete genome sequence of the cellulose-degrading bacterium Cellulosilyticum lentocellum.</title>
        <authorList>
            <consortium name="US DOE Joint Genome Institute"/>
            <person name="Miller D.A."/>
            <person name="Suen G."/>
            <person name="Bruce D."/>
            <person name="Copeland A."/>
            <person name="Cheng J.F."/>
            <person name="Detter C."/>
            <person name="Goodwin L.A."/>
            <person name="Han C.S."/>
            <person name="Hauser L.J."/>
            <person name="Land M.L."/>
            <person name="Lapidus A."/>
            <person name="Lucas S."/>
            <person name="Meincke L."/>
            <person name="Pitluck S."/>
            <person name="Tapia R."/>
            <person name="Teshima H."/>
            <person name="Woyke T."/>
            <person name="Fox B.G."/>
            <person name="Angert E.R."/>
            <person name="Currie C.R."/>
        </authorList>
    </citation>
    <scope>NUCLEOTIDE SEQUENCE [LARGE SCALE GENOMIC DNA]</scope>
    <source>
        <strain evidence="8">ATCC 49066 / DSM 5427 / NCIMB 11756 / RHM5</strain>
    </source>
</reference>
<dbReference type="Proteomes" id="UP000008467">
    <property type="component" value="Chromosome"/>
</dbReference>
<feature type="transmembrane region" description="Helical" evidence="5">
    <location>
        <begin position="291"/>
        <end position="316"/>
    </location>
</feature>
<keyword evidence="4 5" id="KW-0472">Membrane</keyword>
<keyword evidence="3 5" id="KW-1133">Transmembrane helix</keyword>
<dbReference type="CDD" id="cd06261">
    <property type="entry name" value="TM_PBP2"/>
    <property type="match status" value="1"/>
</dbReference>
<evidence type="ECO:0000313" key="7">
    <source>
        <dbReference type="EMBL" id="ADZ82742.1"/>
    </source>
</evidence>
<dbReference type="PROSITE" id="PS50928">
    <property type="entry name" value="ABC_TM1"/>
    <property type="match status" value="1"/>
</dbReference>
<evidence type="ECO:0000256" key="3">
    <source>
        <dbReference type="ARBA" id="ARBA00022989"/>
    </source>
</evidence>
<comment type="subcellular location">
    <subcellularLocation>
        <location evidence="5">Cell membrane</location>
        <topology evidence="5">Multi-pass membrane protein</topology>
    </subcellularLocation>
    <subcellularLocation>
        <location evidence="1">Membrane</location>
        <topology evidence="1">Multi-pass membrane protein</topology>
    </subcellularLocation>
</comment>
<proteinExistence type="inferred from homology"/>
<keyword evidence="2 5" id="KW-0812">Transmembrane</keyword>
<feature type="transmembrane region" description="Helical" evidence="5">
    <location>
        <begin position="241"/>
        <end position="259"/>
    </location>
</feature>
<dbReference type="SUPFAM" id="SSF161098">
    <property type="entry name" value="MetI-like"/>
    <property type="match status" value="1"/>
</dbReference>
<evidence type="ECO:0000313" key="8">
    <source>
        <dbReference type="Proteomes" id="UP000008467"/>
    </source>
</evidence>
<dbReference type="HOGENOM" id="CLU_016047_0_1_9"/>
<sequence>MHSLQRGVSNILVKTNKNVGTIKKMTVWSRMKEQKYLIAMSAPFVIWVIIFKYLPLTGWAMAFQDYKPQLGITKSPWVGLKHFKVLFKEEQFYQALQNTLGMSILAIVFSTIFSISFALLLNELRSLKFKRLIQTISYLPHFVSWVVVANIVGQILAPTGTINEILMNLHIINTPINFLAKPSMFWGIVTASDLWKETGWNAIIYLAAITGIDMQLYEAAKVDGANRWQQIKNITLPGIKATAIILLIMSIGNLINIGFEKQYLLGNNTVAAKSLVLDKYALDYGIGMVRYSYGTAIGMFKSVVGIVLIFIANTLAKKSGEGRLI</sequence>
<dbReference type="EMBL" id="CP002582">
    <property type="protein sequence ID" value="ADZ82742.1"/>
    <property type="molecule type" value="Genomic_DNA"/>
</dbReference>
<dbReference type="Pfam" id="PF00528">
    <property type="entry name" value="BPD_transp_1"/>
    <property type="match status" value="1"/>
</dbReference>
<dbReference type="GO" id="GO:0055085">
    <property type="term" value="P:transmembrane transport"/>
    <property type="evidence" value="ECO:0007669"/>
    <property type="project" value="InterPro"/>
</dbReference>
<dbReference type="InterPro" id="IPR000515">
    <property type="entry name" value="MetI-like"/>
</dbReference>
<accession>F2JRD3</accession>
<evidence type="ECO:0000256" key="4">
    <source>
        <dbReference type="ARBA" id="ARBA00023136"/>
    </source>
</evidence>
<dbReference type="RefSeq" id="WP_013656041.1">
    <property type="nucleotide sequence ID" value="NC_015275.1"/>
</dbReference>
<dbReference type="STRING" id="642492.Clole_1010"/>
<evidence type="ECO:0000256" key="2">
    <source>
        <dbReference type="ARBA" id="ARBA00022692"/>
    </source>
</evidence>
<dbReference type="PANTHER" id="PTHR43496:SF1">
    <property type="entry name" value="POLYGALACTURONAN_RHAMNOGALACTURONAN TRANSPORT SYSTEM PERMEASE PROTEIN YTEP"/>
    <property type="match status" value="1"/>
</dbReference>
<feature type="domain" description="ABC transmembrane type-1" evidence="6">
    <location>
        <begin position="96"/>
        <end position="312"/>
    </location>
</feature>
<dbReference type="Gene3D" id="1.10.3720.10">
    <property type="entry name" value="MetI-like"/>
    <property type="match status" value="1"/>
</dbReference>
<keyword evidence="8" id="KW-1185">Reference proteome</keyword>
<feature type="transmembrane region" description="Helical" evidence="5">
    <location>
        <begin position="36"/>
        <end position="54"/>
    </location>
</feature>